<evidence type="ECO:0000313" key="2">
    <source>
        <dbReference type="Proteomes" id="UP000769157"/>
    </source>
</evidence>
<dbReference type="EMBL" id="JAEUBE010000158">
    <property type="protein sequence ID" value="KAH3668003.1"/>
    <property type="molecule type" value="Genomic_DNA"/>
</dbReference>
<organism evidence="1 2">
    <name type="scientific">Ogataea philodendri</name>
    <dbReference type="NCBI Taxonomy" id="1378263"/>
    <lineage>
        <taxon>Eukaryota</taxon>
        <taxon>Fungi</taxon>
        <taxon>Dikarya</taxon>
        <taxon>Ascomycota</taxon>
        <taxon>Saccharomycotina</taxon>
        <taxon>Pichiomycetes</taxon>
        <taxon>Pichiales</taxon>
        <taxon>Pichiaceae</taxon>
        <taxon>Ogataea</taxon>
    </lineage>
</organism>
<reference evidence="1" key="2">
    <citation type="submission" date="2021-01" db="EMBL/GenBank/DDBJ databases">
        <authorList>
            <person name="Schikora-Tamarit M.A."/>
        </authorList>
    </citation>
    <scope>NUCLEOTIDE SEQUENCE</scope>
    <source>
        <strain evidence="1">CBS6075</strain>
    </source>
</reference>
<keyword evidence="2" id="KW-1185">Reference proteome</keyword>
<protein>
    <submittedName>
        <fullName evidence="1">Uncharacterized protein</fullName>
    </submittedName>
</protein>
<dbReference type="AlphaFoldDB" id="A0A9P8P939"/>
<dbReference type="RefSeq" id="XP_046062417.1">
    <property type="nucleotide sequence ID" value="XM_046202552.1"/>
</dbReference>
<name>A0A9P8P939_9ASCO</name>
<accession>A0A9P8P939</accession>
<gene>
    <name evidence="1" type="ORF">OGAPHI_001757</name>
</gene>
<dbReference type="GeneID" id="70233724"/>
<dbReference type="Proteomes" id="UP000769157">
    <property type="component" value="Unassembled WGS sequence"/>
</dbReference>
<proteinExistence type="predicted"/>
<evidence type="ECO:0000313" key="1">
    <source>
        <dbReference type="EMBL" id="KAH3668003.1"/>
    </source>
</evidence>
<comment type="caution">
    <text evidence="1">The sequence shown here is derived from an EMBL/GenBank/DDBJ whole genome shotgun (WGS) entry which is preliminary data.</text>
</comment>
<sequence length="159" mass="17952">MMRTFGNLSIKFCFLAVWSPYEISSTIENFSKAVYRSWVSLLLISNWTCMNGSNVMDDFLLFGSCRIERKFPPNSSTTGDGLMSTCLFTASFWFAPTSIHPLSSLCDVPFTWPILIISRAELIDFKIEGSVIEVCRSVTSLSVKREMLSRNSSCRPSNK</sequence>
<reference evidence="1" key="1">
    <citation type="journal article" date="2021" name="Open Biol.">
        <title>Shared evolutionary footprints suggest mitochondrial oxidative damage underlies multiple complex I losses in fungi.</title>
        <authorList>
            <person name="Schikora-Tamarit M.A."/>
            <person name="Marcet-Houben M."/>
            <person name="Nosek J."/>
            <person name="Gabaldon T."/>
        </authorList>
    </citation>
    <scope>NUCLEOTIDE SEQUENCE</scope>
    <source>
        <strain evidence="1">CBS6075</strain>
    </source>
</reference>